<dbReference type="PATRIC" id="fig|1169311.3.peg.499"/>
<organism evidence="1 2">
    <name type="scientific">Enterococcus faecalis ATCC 6055</name>
    <dbReference type="NCBI Taxonomy" id="1169311"/>
    <lineage>
        <taxon>Bacteria</taxon>
        <taxon>Bacillati</taxon>
        <taxon>Bacillota</taxon>
        <taxon>Bacilli</taxon>
        <taxon>Lactobacillales</taxon>
        <taxon>Enterococcaceae</taxon>
        <taxon>Enterococcus</taxon>
    </lineage>
</organism>
<evidence type="ECO:0000313" key="1">
    <source>
        <dbReference type="EMBL" id="EOK15795.1"/>
    </source>
</evidence>
<dbReference type="Proteomes" id="UP000013638">
    <property type="component" value="Unassembled WGS sequence"/>
</dbReference>
<protein>
    <recommendedName>
        <fullName evidence="3">PD-(D/E)XK motif protein</fullName>
    </recommendedName>
</protein>
<proteinExistence type="predicted"/>
<accession>R3KQ20</accession>
<evidence type="ECO:0000313" key="2">
    <source>
        <dbReference type="Proteomes" id="UP000013638"/>
    </source>
</evidence>
<evidence type="ECO:0008006" key="3">
    <source>
        <dbReference type="Google" id="ProtNLM"/>
    </source>
</evidence>
<dbReference type="Pfam" id="PF14390">
    <property type="entry name" value="DUF4420"/>
    <property type="match status" value="1"/>
</dbReference>
<comment type="caution">
    <text evidence="1">The sequence shown here is derived from an EMBL/GenBank/DDBJ whole genome shotgun (WGS) entry which is preliminary data.</text>
</comment>
<name>R3KQ20_ENTFL</name>
<dbReference type="HOGENOM" id="CLU_069764_0_1_9"/>
<dbReference type="AlphaFoldDB" id="R3KQ20"/>
<sequence>MVMDRITRIRGTFERQLKSSSDLSNSFVKQIIGDNVTVEIGAFEGKYAIAVEGNFNQLELTSTSLIDVQPIYDSSHQGIVFTLLDEELLDIYIQFAYDLELLVKKDKRVQVGEVYNRYLFWQKMFKKVNQTVSESVIKGVVNELNLLLKYFIPTYGVTSSIKAWIGAENAHKDFAFTDGKWFEAKAINAGKNAVDISSIEQLESETIGYLAVTDLEKTSPENGEGMNLITLIKLVKEQIENEMILGEFYNKFVQLGFDMTVTKKPEHKVNTYRYILSETKFYTVNGSFPRLTKKDFPNAIASVKYSLLLAELDGFKIDYKDIEEGTFSGT</sequence>
<gene>
    <name evidence="1" type="ORF">WOU_00511</name>
</gene>
<reference evidence="1 2" key="1">
    <citation type="submission" date="2013-02" db="EMBL/GenBank/DDBJ databases">
        <title>The Genome Sequence of Enterococcus faecalis ATCC_6055.</title>
        <authorList>
            <consortium name="The Broad Institute Genome Sequencing Platform"/>
            <consortium name="The Broad Institute Genome Sequencing Center for Infectious Disease"/>
            <person name="Earl A.M."/>
            <person name="Gilmore M.S."/>
            <person name="Lebreton F."/>
            <person name="Walker B."/>
            <person name="Young S.K."/>
            <person name="Zeng Q."/>
            <person name="Gargeya S."/>
            <person name="Fitzgerald M."/>
            <person name="Haas B."/>
            <person name="Abouelleil A."/>
            <person name="Alvarado L."/>
            <person name="Arachchi H.M."/>
            <person name="Berlin A.M."/>
            <person name="Chapman S.B."/>
            <person name="Dewar J."/>
            <person name="Goldberg J."/>
            <person name="Griggs A."/>
            <person name="Gujja S."/>
            <person name="Hansen M."/>
            <person name="Howarth C."/>
            <person name="Imamovic A."/>
            <person name="Larimer J."/>
            <person name="McCowan C."/>
            <person name="Murphy C."/>
            <person name="Neiman D."/>
            <person name="Pearson M."/>
            <person name="Priest M."/>
            <person name="Roberts A."/>
            <person name="Saif S."/>
            <person name="Shea T."/>
            <person name="Sisk P."/>
            <person name="Sykes S."/>
            <person name="Wortman J."/>
            <person name="Nusbaum C."/>
            <person name="Birren B."/>
        </authorList>
    </citation>
    <scope>NUCLEOTIDE SEQUENCE [LARGE SCALE GENOMIC DNA]</scope>
    <source>
        <strain evidence="1 2">ATCC 6055</strain>
    </source>
</reference>
<dbReference type="InterPro" id="IPR025534">
    <property type="entry name" value="DUF4420"/>
</dbReference>
<dbReference type="EMBL" id="ASDZ01000007">
    <property type="protein sequence ID" value="EOK15795.1"/>
    <property type="molecule type" value="Genomic_DNA"/>
</dbReference>